<comment type="caution">
    <text evidence="2">The sequence shown here is derived from an EMBL/GenBank/DDBJ whole genome shotgun (WGS) entry which is preliminary data.</text>
</comment>
<dbReference type="RefSeq" id="WP_057891997.1">
    <property type="nucleotide sequence ID" value="NZ_AZFV01000012.1"/>
</dbReference>
<feature type="domain" description="Band 7" evidence="1">
    <location>
        <begin position="2"/>
        <end position="159"/>
    </location>
</feature>
<dbReference type="Proteomes" id="UP000051302">
    <property type="component" value="Unassembled WGS sequence"/>
</dbReference>
<evidence type="ECO:0000313" key="2">
    <source>
        <dbReference type="EMBL" id="KRM17174.1"/>
    </source>
</evidence>
<dbReference type="CDD" id="cd08829">
    <property type="entry name" value="SPFH_paraslipin"/>
    <property type="match status" value="1"/>
</dbReference>
<dbReference type="PRINTS" id="PR00721">
    <property type="entry name" value="STOMATIN"/>
</dbReference>
<evidence type="ECO:0000259" key="1">
    <source>
        <dbReference type="SMART" id="SM00244"/>
    </source>
</evidence>
<evidence type="ECO:0000313" key="3">
    <source>
        <dbReference type="Proteomes" id="UP000051302"/>
    </source>
</evidence>
<keyword evidence="3" id="KW-1185">Reference proteome</keyword>
<dbReference type="InterPro" id="IPR001107">
    <property type="entry name" value="Band_7"/>
</dbReference>
<dbReference type="GO" id="GO:0006508">
    <property type="term" value="P:proteolysis"/>
    <property type="evidence" value="ECO:0007669"/>
    <property type="project" value="UniProtKB-KW"/>
</dbReference>
<accession>A0A0R1WPZ9</accession>
<dbReference type="Gene3D" id="3.30.479.30">
    <property type="entry name" value="Band 7 domain"/>
    <property type="match status" value="1"/>
</dbReference>
<dbReference type="SUPFAM" id="SSF117892">
    <property type="entry name" value="Band 7/SPFH domain"/>
    <property type="match status" value="1"/>
</dbReference>
<dbReference type="AlphaFoldDB" id="A0A0R1WPZ9"/>
<dbReference type="InterPro" id="IPR036013">
    <property type="entry name" value="Band_7/SPFH_dom_sf"/>
</dbReference>
<dbReference type="EMBL" id="AZFV01000012">
    <property type="protein sequence ID" value="KRM17174.1"/>
    <property type="molecule type" value="Genomic_DNA"/>
</dbReference>
<dbReference type="PATRIC" id="fig|1423774.3.peg.430"/>
<protein>
    <submittedName>
        <fullName evidence="2">Membrane protease family stomatin prohibitin-like protein</fullName>
    </submittedName>
</protein>
<organism evidence="2 3">
    <name type="scientific">Companilactobacillus nantensis DSM 16982</name>
    <dbReference type="NCBI Taxonomy" id="1423774"/>
    <lineage>
        <taxon>Bacteria</taxon>
        <taxon>Bacillati</taxon>
        <taxon>Bacillota</taxon>
        <taxon>Bacilli</taxon>
        <taxon>Lactobacillales</taxon>
        <taxon>Lactobacillaceae</taxon>
        <taxon>Companilactobacillus</taxon>
    </lineage>
</organism>
<dbReference type="InterPro" id="IPR001972">
    <property type="entry name" value="Stomatin_HflK_fam"/>
</dbReference>
<dbReference type="SMART" id="SM00244">
    <property type="entry name" value="PHB"/>
    <property type="match status" value="1"/>
</dbReference>
<keyword evidence="2" id="KW-0378">Hydrolase</keyword>
<dbReference type="PANTHER" id="PTHR43327:SF10">
    <property type="entry name" value="STOMATIN-LIKE PROTEIN 2, MITOCHONDRIAL"/>
    <property type="match status" value="1"/>
</dbReference>
<name>A0A0R1WPZ9_9LACO</name>
<sequence>MFGLKTVHQNHVGLVETLGKYSREVSAGLNFYIPFFQRIQIVDLAMIPLSLQGYSVITKDNAEVQTNVTLNYHITDARKFQYENSNSVESMIQLVRGHLRDIIGKLDLNEALGSTSKINADLATAIGDLTDTYGIKVDRVNIDELKPSASITESMEKQIRADREKTAAIAKANGDARSIEIETKARNEATVSTAKAEAAATIARADAKAYEIKKLNDTLASVDNKYFTAQQIQAFAALAGSATNTVVMDKDSIGKYADIPVTAKVMNQMVDKK</sequence>
<dbReference type="InterPro" id="IPR050710">
    <property type="entry name" value="Band7/mec-2_domain"/>
</dbReference>
<dbReference type="PANTHER" id="PTHR43327">
    <property type="entry name" value="STOMATIN-LIKE PROTEIN 2, MITOCHONDRIAL"/>
    <property type="match status" value="1"/>
</dbReference>
<dbReference type="Pfam" id="PF01145">
    <property type="entry name" value="Band_7"/>
    <property type="match status" value="1"/>
</dbReference>
<proteinExistence type="predicted"/>
<dbReference type="GO" id="GO:0016020">
    <property type="term" value="C:membrane"/>
    <property type="evidence" value="ECO:0007669"/>
    <property type="project" value="InterPro"/>
</dbReference>
<keyword evidence="2" id="KW-0645">Protease</keyword>
<dbReference type="GO" id="GO:0008233">
    <property type="term" value="F:peptidase activity"/>
    <property type="evidence" value="ECO:0007669"/>
    <property type="project" value="UniProtKB-KW"/>
</dbReference>
<dbReference type="STRING" id="1423774.FD31_GL000419"/>
<gene>
    <name evidence="2" type="ORF">FD31_GL000419</name>
</gene>
<reference evidence="2 3" key="1">
    <citation type="journal article" date="2015" name="Genome Announc.">
        <title>Expanding the biotechnology potential of lactobacilli through comparative genomics of 213 strains and associated genera.</title>
        <authorList>
            <person name="Sun Z."/>
            <person name="Harris H.M."/>
            <person name="McCann A."/>
            <person name="Guo C."/>
            <person name="Argimon S."/>
            <person name="Zhang W."/>
            <person name="Yang X."/>
            <person name="Jeffery I.B."/>
            <person name="Cooney J.C."/>
            <person name="Kagawa T.F."/>
            <person name="Liu W."/>
            <person name="Song Y."/>
            <person name="Salvetti E."/>
            <person name="Wrobel A."/>
            <person name="Rasinkangas P."/>
            <person name="Parkhill J."/>
            <person name="Rea M.C."/>
            <person name="O'Sullivan O."/>
            <person name="Ritari J."/>
            <person name="Douillard F.P."/>
            <person name="Paul Ross R."/>
            <person name="Yang R."/>
            <person name="Briner A.E."/>
            <person name="Felis G.E."/>
            <person name="de Vos W.M."/>
            <person name="Barrangou R."/>
            <person name="Klaenhammer T.R."/>
            <person name="Caufield P.W."/>
            <person name="Cui Y."/>
            <person name="Zhang H."/>
            <person name="O'Toole P.W."/>
        </authorList>
    </citation>
    <scope>NUCLEOTIDE SEQUENCE [LARGE SCALE GENOMIC DNA]</scope>
    <source>
        <strain evidence="2 3">DSM 16982</strain>
    </source>
</reference>